<organism evidence="1 2">
    <name type="scientific">Steroidobacter agaridevorans</name>
    <dbReference type="NCBI Taxonomy" id="2695856"/>
    <lineage>
        <taxon>Bacteria</taxon>
        <taxon>Pseudomonadati</taxon>
        <taxon>Pseudomonadota</taxon>
        <taxon>Gammaproteobacteria</taxon>
        <taxon>Steroidobacterales</taxon>
        <taxon>Steroidobacteraceae</taxon>
        <taxon>Steroidobacter</taxon>
    </lineage>
</organism>
<dbReference type="Pfam" id="PF13759">
    <property type="entry name" value="2OG-FeII_Oxy_5"/>
    <property type="match status" value="1"/>
</dbReference>
<dbReference type="InterPro" id="IPR012668">
    <property type="entry name" value="CHP02466"/>
</dbReference>
<dbReference type="RefSeq" id="WP_161813365.1">
    <property type="nucleotide sequence ID" value="NZ_BLJN01000003.1"/>
</dbReference>
<accession>A0A829YEH7</accession>
<evidence type="ECO:0000313" key="1">
    <source>
        <dbReference type="EMBL" id="GFE81755.1"/>
    </source>
</evidence>
<keyword evidence="2" id="KW-1185">Reference proteome</keyword>
<comment type="caution">
    <text evidence="1">The sequence shown here is derived from an EMBL/GenBank/DDBJ whole genome shotgun (WGS) entry which is preliminary data.</text>
</comment>
<sequence>MPIQTLFPTYIYSAPLQRSDWRKFNKQLLRECLQLQFDDEAGQKWSEKNYPGGYTSYHSAHRMQQVSPTFQQLEKYLRRHVSAFVKTLELDMTGRELAMTDCWVNIMPQQVAHSMHLHPLSTISGTYYVQTPKGCAGLKFEDPRLEKFMAAPPRRADASPANRAWSVVPAEAGKVVLFESWLRHEVPANPVVGERISISFNYNWF</sequence>
<reference evidence="2" key="1">
    <citation type="submission" date="2020-01" db="EMBL/GenBank/DDBJ databases">
        <title>'Steroidobacter agaridevorans' sp. nov., agar-degrading bacteria isolated from rhizosphere soils.</title>
        <authorList>
            <person name="Ikenaga M."/>
            <person name="Kataoka M."/>
            <person name="Murouchi A."/>
            <person name="Katsuragi S."/>
            <person name="Sakai M."/>
        </authorList>
    </citation>
    <scope>NUCLEOTIDE SEQUENCE [LARGE SCALE GENOMIC DNA]</scope>
    <source>
        <strain evidence="2">YU21-B</strain>
    </source>
</reference>
<protein>
    <submittedName>
        <fullName evidence="1">2OG-Fe(II) oxygenase-related protein</fullName>
    </submittedName>
</protein>
<dbReference type="AlphaFoldDB" id="A0A829YEH7"/>
<gene>
    <name evidence="1" type="ORF">GCM10011487_37550</name>
</gene>
<evidence type="ECO:0000313" key="2">
    <source>
        <dbReference type="Proteomes" id="UP000445000"/>
    </source>
</evidence>
<dbReference type="Proteomes" id="UP000445000">
    <property type="component" value="Unassembled WGS sequence"/>
</dbReference>
<proteinExistence type="predicted"/>
<dbReference type="EMBL" id="BLJN01000003">
    <property type="protein sequence ID" value="GFE81755.1"/>
    <property type="molecule type" value="Genomic_DNA"/>
</dbReference>
<dbReference type="Gene3D" id="2.60.120.620">
    <property type="entry name" value="q2cbj1_9rhob like domain"/>
    <property type="match status" value="1"/>
</dbReference>
<dbReference type="NCBIfam" id="TIGR02466">
    <property type="entry name" value="TIGR02466 family protein"/>
    <property type="match status" value="1"/>
</dbReference>
<name>A0A829YEH7_9GAMM</name>